<name>A0A4Q7DL22_9PROT</name>
<dbReference type="SUPFAM" id="SSF82185">
    <property type="entry name" value="Histone H3 K4-specific methyltransferase SET7/9 N-terminal domain"/>
    <property type="match status" value="1"/>
</dbReference>
<dbReference type="OrthoDB" id="7303289at2"/>
<protein>
    <submittedName>
        <fullName evidence="1">Toxin-antitoxin system YwqK family antitoxin</fullName>
    </submittedName>
</protein>
<dbReference type="AlphaFoldDB" id="A0A4Q7DL22"/>
<comment type="caution">
    <text evidence="1">The sequence shown here is derived from an EMBL/GenBank/DDBJ whole genome shotgun (WGS) entry which is preliminary data.</text>
</comment>
<evidence type="ECO:0000313" key="2">
    <source>
        <dbReference type="Proteomes" id="UP000293550"/>
    </source>
</evidence>
<proteinExistence type="predicted"/>
<dbReference type="Gene3D" id="2.20.110.10">
    <property type="entry name" value="Histone H3 K4-specific methyltransferase SET7/9 N-terminal domain"/>
    <property type="match status" value="2"/>
</dbReference>
<accession>A0A4Q7DL22</accession>
<dbReference type="Proteomes" id="UP000293550">
    <property type="component" value="Unassembled WGS sequence"/>
</dbReference>
<keyword evidence="2" id="KW-1185">Reference proteome</keyword>
<dbReference type="RefSeq" id="WP_130153405.1">
    <property type="nucleotide sequence ID" value="NZ_SCFB01000002.1"/>
</dbReference>
<dbReference type="EMBL" id="SCFB01000002">
    <property type="protein sequence ID" value="RZI46935.1"/>
    <property type="molecule type" value="Genomic_DNA"/>
</dbReference>
<organism evidence="1 2">
    <name type="scientific">Candidatus Finniella inopinata</name>
    <dbReference type="NCBI Taxonomy" id="1696036"/>
    <lineage>
        <taxon>Bacteria</taxon>
        <taxon>Pseudomonadati</taxon>
        <taxon>Pseudomonadota</taxon>
        <taxon>Alphaproteobacteria</taxon>
        <taxon>Holosporales</taxon>
        <taxon>Candidatus Paracaedibacteraceae</taxon>
        <taxon>Candidatus Finniella</taxon>
    </lineage>
</organism>
<sequence length="221" mass="24518">MADEQKKVAPPRDVFVFKDGKPVTCAPTEGVYEIHQGSGRLVVTYKDGKKNGELVIYNEENKMTHQMAYQDNQLEGRATTYLDDESVETIMIYKNNVLDGPMVGYYPSGLKRVVGNYAKGKLDGDFVFYDQFGDICQKTAYKNGLQHGMSTTYFPKSQGGGVCQVSQYENGLLVKNQDMFYSTGELLKRTPYQKGKATAYAVVLGKDGKALIDPANKNRGG</sequence>
<evidence type="ECO:0000313" key="1">
    <source>
        <dbReference type="EMBL" id="RZI46935.1"/>
    </source>
</evidence>
<gene>
    <name evidence="1" type="ORF">EQU50_01540</name>
</gene>
<reference evidence="1 2" key="1">
    <citation type="submission" date="2018-10" db="EMBL/GenBank/DDBJ databases">
        <title>An updated phylogeny of the Alphaproteobacteria reveals that the parasitic Rickettsiales and Holosporales have independent origins.</title>
        <authorList>
            <person name="Munoz-Gomez S.A."/>
            <person name="Hess S."/>
            <person name="Burger G."/>
            <person name="Lang B.F."/>
            <person name="Susko E."/>
            <person name="Slamovits C.H."/>
            <person name="Roger A.J."/>
        </authorList>
    </citation>
    <scope>NUCLEOTIDE SEQUENCE [LARGE SCALE GENOMIC DNA]</scope>
    <source>
        <strain evidence="1">HOLO01</strain>
    </source>
</reference>